<evidence type="ECO:0000313" key="3">
    <source>
        <dbReference type="EMBL" id="GLC26067.1"/>
    </source>
</evidence>
<gene>
    <name evidence="3" type="ORF">rosag_25800</name>
</gene>
<keyword evidence="1" id="KW-0175">Coiled coil</keyword>
<evidence type="ECO:0000256" key="1">
    <source>
        <dbReference type="SAM" id="Coils"/>
    </source>
</evidence>
<reference evidence="3" key="1">
    <citation type="submission" date="2022-08" db="EMBL/GenBank/DDBJ databases">
        <title>Draft genome sequencing of Roseisolibacter agri AW1220.</title>
        <authorList>
            <person name="Tobiishi Y."/>
            <person name="Tonouchi A."/>
        </authorList>
    </citation>
    <scope>NUCLEOTIDE SEQUENCE</scope>
    <source>
        <strain evidence="3">AW1220</strain>
    </source>
</reference>
<dbReference type="Pfam" id="PF02463">
    <property type="entry name" value="SMC_N"/>
    <property type="match status" value="1"/>
</dbReference>
<evidence type="ECO:0000313" key="4">
    <source>
        <dbReference type="Proteomes" id="UP001161325"/>
    </source>
</evidence>
<feature type="domain" description="AAA+ ATPase" evidence="2">
    <location>
        <begin position="22"/>
        <end position="788"/>
    </location>
</feature>
<feature type="coiled-coil region" evidence="1">
    <location>
        <begin position="451"/>
        <end position="485"/>
    </location>
</feature>
<dbReference type="RefSeq" id="WP_284350537.1">
    <property type="nucleotide sequence ID" value="NZ_BRXS01000004.1"/>
</dbReference>
<feature type="coiled-coil region" evidence="1">
    <location>
        <begin position="241"/>
        <end position="268"/>
    </location>
</feature>
<feature type="coiled-coil region" evidence="1">
    <location>
        <begin position="372"/>
        <end position="399"/>
    </location>
</feature>
<dbReference type="PANTHER" id="PTHR32114">
    <property type="entry name" value="ABC TRANSPORTER ABCH.3"/>
    <property type="match status" value="1"/>
</dbReference>
<dbReference type="Gene3D" id="1.10.287.510">
    <property type="entry name" value="Helix hairpin bin"/>
    <property type="match status" value="1"/>
</dbReference>
<dbReference type="SUPFAM" id="SSF75712">
    <property type="entry name" value="Rad50 coiled-coil Zn hook"/>
    <property type="match status" value="1"/>
</dbReference>
<feature type="coiled-coil region" evidence="1">
    <location>
        <begin position="573"/>
        <end position="645"/>
    </location>
</feature>
<dbReference type="SUPFAM" id="SSF52540">
    <property type="entry name" value="P-loop containing nucleoside triphosphate hydrolases"/>
    <property type="match status" value="1"/>
</dbReference>
<accession>A0AA37V336</accession>
<dbReference type="Gene3D" id="3.40.50.300">
    <property type="entry name" value="P-loop containing nucleotide triphosphate hydrolases"/>
    <property type="match status" value="2"/>
</dbReference>
<dbReference type="SMART" id="SM00382">
    <property type="entry name" value="AAA"/>
    <property type="match status" value="1"/>
</dbReference>
<dbReference type="InterPro" id="IPR027417">
    <property type="entry name" value="P-loop_NTPase"/>
</dbReference>
<dbReference type="EMBL" id="BRXS01000004">
    <property type="protein sequence ID" value="GLC26067.1"/>
    <property type="molecule type" value="Genomic_DNA"/>
</dbReference>
<dbReference type="InterPro" id="IPR003593">
    <property type="entry name" value="AAA+_ATPase"/>
</dbReference>
<sequence length="818" mass="91235">MRLVGLRMVNFRQHADSALTFGSGLTGIIGANGSGKTTVLEAIAWALYGNAAARGTRDSIRFVRAQPRAAVRVELEFDLAGHRYRVVRGLTSAELYLDGAAAPIANSITGVGELLQRRLGMTRSEFFNTYFTGQKELNVMAAMGPSERAQFLSRVLGYERLRAAQNLARERRKLVVAEQAGLRAGMPDADAVWRQLSEAESRLAAARTLAEATERRRDESSARLARVAPEWERAQGERERLQEILGELRVAEGEEQALLREMDRAGRELADVAGARADLERLAQRLAPLPTLRETLARLDELATAEGRREALRDSERALVEDLSRLDERRTRLASAADFERETLAQLEVRRTESEAAQAEHDRERTAWVRDQQEAQTKREALRAQFADVQQQRDQLEKLGPESPCPTCTRPLGASFQTVLDSLDEQLATLFSTGKYFRSRVEELEAEPAAVTQLGQRRRALATEVQQLERRLAKCQAAVQELAQIDRELGQRRERLDAVRADLAELPTGYDAARHALVRDEVAELAPLEQQKARAEALVSREAQTQAVRDRVTAALAQVRDRIAALGERRLGVAITEEQYAELRGAHERAEAEARAAELAAVQAHGEARGAREALETAETARRELAKVQARLDALQAEKRLHDELDRAYSDLRTDLNFQLRPELSELASQFLDDLTDARYSAMELDDQYNVVVQEDGVPKPVISGGEEDLANLVLRLAISQMIADRAGQSFSLLILDEVFGSLDETRRANVVELLRRLHDRFEQVIVITHIEDVREGLDQVIRVRYDEARGASVVEQDDGDESDALLDSDAPLLLEAS</sequence>
<dbReference type="Proteomes" id="UP001161325">
    <property type="component" value="Unassembled WGS sequence"/>
</dbReference>
<evidence type="ECO:0000259" key="2">
    <source>
        <dbReference type="SMART" id="SM00382"/>
    </source>
</evidence>
<dbReference type="InterPro" id="IPR003395">
    <property type="entry name" value="RecF/RecN/SMC_N"/>
</dbReference>
<name>A0AA37V336_9BACT</name>
<proteinExistence type="predicted"/>
<keyword evidence="4" id="KW-1185">Reference proteome</keyword>
<dbReference type="AlphaFoldDB" id="A0AA37V336"/>
<comment type="caution">
    <text evidence="3">The sequence shown here is derived from an EMBL/GenBank/DDBJ whole genome shotgun (WGS) entry which is preliminary data.</text>
</comment>
<organism evidence="3 4">
    <name type="scientific">Roseisolibacter agri</name>
    <dbReference type="NCBI Taxonomy" id="2014610"/>
    <lineage>
        <taxon>Bacteria</taxon>
        <taxon>Pseudomonadati</taxon>
        <taxon>Gemmatimonadota</taxon>
        <taxon>Gemmatimonadia</taxon>
        <taxon>Gemmatimonadales</taxon>
        <taxon>Gemmatimonadaceae</taxon>
        <taxon>Roseisolibacter</taxon>
    </lineage>
</organism>
<protein>
    <recommendedName>
        <fullName evidence="2">AAA+ ATPase domain-containing protein</fullName>
    </recommendedName>
</protein>
<dbReference type="PANTHER" id="PTHR32114:SF2">
    <property type="entry name" value="ABC TRANSPORTER ABCH.3"/>
    <property type="match status" value="1"/>
</dbReference>